<keyword evidence="1" id="KW-0472">Membrane</keyword>
<keyword evidence="1" id="KW-0812">Transmembrane</keyword>
<feature type="transmembrane region" description="Helical" evidence="1">
    <location>
        <begin position="121"/>
        <end position="138"/>
    </location>
</feature>
<evidence type="ECO:0000256" key="1">
    <source>
        <dbReference type="SAM" id="Phobius"/>
    </source>
</evidence>
<dbReference type="Proteomes" id="UP000463224">
    <property type="component" value="Unassembled WGS sequence"/>
</dbReference>
<evidence type="ECO:0000313" key="2">
    <source>
        <dbReference type="EMBL" id="MVA97687.1"/>
    </source>
</evidence>
<comment type="caution">
    <text evidence="2">The sequence shown here is derived from an EMBL/GenBank/DDBJ whole genome shotgun (WGS) entry which is preliminary data.</text>
</comment>
<sequence length="194" mass="20830">MMMKRILALFILAYWSAFFGVLAFIALTDGGVVAPIHRALDIGQWTERATSIDSPLYASGLAFGLILSAVLFIWTFLSALFEKVDGNRDTDELARLSFGVGTGMMMVLMATGVAIGGQGPFVAASIHIVALMVSYMAMRAEARRAVETDVPRPQDYPDGLSQQPVVRLMALGAAHNSMLSKLSGRSEAGGERQS</sequence>
<proteinExistence type="predicted"/>
<gene>
    <name evidence="2" type="ORF">GN330_10560</name>
</gene>
<organism evidence="2 3">
    <name type="scientific">Nitratireductor arenosus</name>
    <dbReference type="NCBI Taxonomy" id="2682096"/>
    <lineage>
        <taxon>Bacteria</taxon>
        <taxon>Pseudomonadati</taxon>
        <taxon>Pseudomonadota</taxon>
        <taxon>Alphaproteobacteria</taxon>
        <taxon>Hyphomicrobiales</taxon>
        <taxon>Phyllobacteriaceae</taxon>
        <taxon>Nitratireductor</taxon>
    </lineage>
</organism>
<keyword evidence="1" id="KW-1133">Transmembrane helix</keyword>
<reference evidence="2 3" key="1">
    <citation type="submission" date="2019-12" db="EMBL/GenBank/DDBJ databases">
        <title>Nitratireductor arenosus sp. nov., Isolated from sea sand, Jeju island, South Korea.</title>
        <authorList>
            <person name="Kim W."/>
        </authorList>
    </citation>
    <scope>NUCLEOTIDE SEQUENCE [LARGE SCALE GENOMIC DNA]</scope>
    <source>
        <strain evidence="2 3">CAU 1489</strain>
    </source>
</reference>
<evidence type="ECO:0000313" key="3">
    <source>
        <dbReference type="Proteomes" id="UP000463224"/>
    </source>
</evidence>
<feature type="transmembrane region" description="Helical" evidence="1">
    <location>
        <begin position="93"/>
        <end position="115"/>
    </location>
</feature>
<name>A0A844QF52_9HYPH</name>
<protein>
    <submittedName>
        <fullName evidence="2">Uncharacterized protein</fullName>
    </submittedName>
</protein>
<dbReference type="EMBL" id="WPHG01000002">
    <property type="protein sequence ID" value="MVA97687.1"/>
    <property type="molecule type" value="Genomic_DNA"/>
</dbReference>
<feature type="transmembrane region" description="Helical" evidence="1">
    <location>
        <begin position="54"/>
        <end position="81"/>
    </location>
</feature>
<accession>A0A844QF52</accession>
<dbReference type="RefSeq" id="WP_156712619.1">
    <property type="nucleotide sequence ID" value="NZ_WPHG01000002.1"/>
</dbReference>
<keyword evidence="3" id="KW-1185">Reference proteome</keyword>
<dbReference type="AlphaFoldDB" id="A0A844QF52"/>